<evidence type="ECO:0000256" key="6">
    <source>
        <dbReference type="ARBA" id="ARBA00022927"/>
    </source>
</evidence>
<evidence type="ECO:0000313" key="12">
    <source>
        <dbReference type="Proteomes" id="UP000681075"/>
    </source>
</evidence>
<dbReference type="Gene3D" id="1.10.3720.10">
    <property type="entry name" value="MetI-like"/>
    <property type="match status" value="1"/>
</dbReference>
<comment type="subcellular location">
    <subcellularLocation>
        <location evidence="1 9">Cell membrane</location>
        <topology evidence="1 9">Multi-pass membrane protein</topology>
    </subcellularLocation>
</comment>
<evidence type="ECO:0000256" key="9">
    <source>
        <dbReference type="RuleBase" id="RU363032"/>
    </source>
</evidence>
<dbReference type="SUPFAM" id="SSF161098">
    <property type="entry name" value="MetI-like"/>
    <property type="match status" value="1"/>
</dbReference>
<keyword evidence="6" id="KW-0653">Protein transport</keyword>
<accession>A0A8S8XC48</accession>
<evidence type="ECO:0000256" key="8">
    <source>
        <dbReference type="ARBA" id="ARBA00023136"/>
    </source>
</evidence>
<evidence type="ECO:0000256" key="5">
    <source>
        <dbReference type="ARBA" id="ARBA00022856"/>
    </source>
</evidence>
<evidence type="ECO:0000313" key="11">
    <source>
        <dbReference type="EMBL" id="GIL38875.1"/>
    </source>
</evidence>
<dbReference type="InterPro" id="IPR035906">
    <property type="entry name" value="MetI-like_sf"/>
</dbReference>
<dbReference type="Proteomes" id="UP000681075">
    <property type="component" value="Unassembled WGS sequence"/>
</dbReference>
<comment type="similarity">
    <text evidence="9">Belongs to the binding-protein-dependent transport system permease family.</text>
</comment>
<keyword evidence="8 9" id="KW-0472">Membrane</keyword>
<proteinExistence type="inferred from homology"/>
<keyword evidence="3" id="KW-1003">Cell membrane</keyword>
<dbReference type="EMBL" id="BOPV01000001">
    <property type="protein sequence ID" value="GIL38875.1"/>
    <property type="molecule type" value="Genomic_DNA"/>
</dbReference>
<dbReference type="RefSeq" id="WP_420241938.1">
    <property type="nucleotide sequence ID" value="NZ_BOPV01000001.1"/>
</dbReference>
<dbReference type="InterPro" id="IPR000515">
    <property type="entry name" value="MetI-like"/>
</dbReference>
<feature type="transmembrane region" description="Helical" evidence="9">
    <location>
        <begin position="108"/>
        <end position="127"/>
    </location>
</feature>
<reference evidence="11" key="1">
    <citation type="submission" date="2021-02" db="EMBL/GenBank/DDBJ databases">
        <title>Genome sequence of Rhodospirillales sp. strain TMPK1 isolated from soil.</title>
        <authorList>
            <person name="Nakai R."/>
            <person name="Kusada H."/>
            <person name="Tamaki H."/>
        </authorList>
    </citation>
    <scope>NUCLEOTIDE SEQUENCE</scope>
    <source>
        <strain evidence="11">TMPK1</strain>
    </source>
</reference>
<evidence type="ECO:0000256" key="3">
    <source>
        <dbReference type="ARBA" id="ARBA00022475"/>
    </source>
</evidence>
<keyword evidence="4 9" id="KW-0812">Transmembrane</keyword>
<evidence type="ECO:0000256" key="7">
    <source>
        <dbReference type="ARBA" id="ARBA00022989"/>
    </source>
</evidence>
<feature type="transmembrane region" description="Helical" evidence="9">
    <location>
        <begin position="189"/>
        <end position="215"/>
    </location>
</feature>
<organism evidence="11 12">
    <name type="scientific">Roseiterribacter gracilis</name>
    <dbReference type="NCBI Taxonomy" id="2812848"/>
    <lineage>
        <taxon>Bacteria</taxon>
        <taxon>Pseudomonadati</taxon>
        <taxon>Pseudomonadota</taxon>
        <taxon>Alphaproteobacteria</taxon>
        <taxon>Rhodospirillales</taxon>
        <taxon>Roseiterribacteraceae</taxon>
        <taxon>Roseiterribacter</taxon>
    </lineage>
</organism>
<feature type="transmembrane region" description="Helical" evidence="9">
    <location>
        <begin position="235"/>
        <end position="257"/>
    </location>
</feature>
<comment type="caution">
    <text evidence="11">The sequence shown here is derived from an EMBL/GenBank/DDBJ whole genome shotgun (WGS) entry which is preliminary data.</text>
</comment>
<evidence type="ECO:0000259" key="10">
    <source>
        <dbReference type="PROSITE" id="PS50928"/>
    </source>
</evidence>
<dbReference type="GO" id="GO:0071916">
    <property type="term" value="F:dipeptide transmembrane transporter activity"/>
    <property type="evidence" value="ECO:0007669"/>
    <property type="project" value="TreeGrafter"/>
</dbReference>
<keyword evidence="12" id="KW-1185">Reference proteome</keyword>
<evidence type="ECO:0000256" key="2">
    <source>
        <dbReference type="ARBA" id="ARBA00022448"/>
    </source>
</evidence>
<keyword evidence="7 9" id="KW-1133">Transmembrane helix</keyword>
<feature type="transmembrane region" description="Helical" evidence="9">
    <location>
        <begin position="70"/>
        <end position="96"/>
    </location>
</feature>
<gene>
    <name evidence="11" type="ORF">TMPK1_11120</name>
</gene>
<evidence type="ECO:0000256" key="1">
    <source>
        <dbReference type="ARBA" id="ARBA00004651"/>
    </source>
</evidence>
<dbReference type="PROSITE" id="PS50928">
    <property type="entry name" value="ABC_TM1"/>
    <property type="match status" value="1"/>
</dbReference>
<dbReference type="PANTHER" id="PTHR43386:SF1">
    <property type="entry name" value="D,D-DIPEPTIDE TRANSPORT SYSTEM PERMEASE PROTEIN DDPC-RELATED"/>
    <property type="match status" value="1"/>
</dbReference>
<dbReference type="CDD" id="cd06261">
    <property type="entry name" value="TM_PBP2"/>
    <property type="match status" value="1"/>
</dbReference>
<dbReference type="InterPro" id="IPR050366">
    <property type="entry name" value="BP-dependent_transpt_permease"/>
</dbReference>
<dbReference type="GO" id="GO:0005886">
    <property type="term" value="C:plasma membrane"/>
    <property type="evidence" value="ECO:0007669"/>
    <property type="project" value="UniProtKB-SubCell"/>
</dbReference>
<dbReference type="PANTHER" id="PTHR43386">
    <property type="entry name" value="OLIGOPEPTIDE TRANSPORT SYSTEM PERMEASE PROTEIN APPC"/>
    <property type="match status" value="1"/>
</dbReference>
<dbReference type="Pfam" id="PF00528">
    <property type="entry name" value="BPD_transp_1"/>
    <property type="match status" value="1"/>
</dbReference>
<name>A0A8S8XC48_9PROT</name>
<dbReference type="GO" id="GO:0015031">
    <property type="term" value="P:protein transport"/>
    <property type="evidence" value="ECO:0007669"/>
    <property type="project" value="UniProtKB-KW"/>
</dbReference>
<dbReference type="AlphaFoldDB" id="A0A8S8XC48"/>
<evidence type="ECO:0000256" key="4">
    <source>
        <dbReference type="ARBA" id="ARBA00022692"/>
    </source>
</evidence>
<keyword evidence="2 9" id="KW-0813">Transport</keyword>
<protein>
    <submittedName>
        <fullName evidence="11">Cytochrome c550</fullName>
    </submittedName>
</protein>
<keyword evidence="5" id="KW-0571">Peptide transport</keyword>
<feature type="domain" description="ABC transmembrane type-1" evidence="10">
    <location>
        <begin position="68"/>
        <end position="257"/>
    </location>
</feature>
<sequence>MAKLRPGLLFAAAGCGAIILIALLGPALFAGPANHVELDQRLLPPSALHWFGTDDVGRDLFVRIVFGARVSLLAALSTIAIGLTGGMLIGGFAGLVGGWVESALMRMIDAILSVPSLIVALALAAALGPNLRNAVLAIGLLSIPVYARVARAEALAIVGRDYVKAARLMGASNLHQIRANLLPNMLPPLLVYATGNVGAALLATASLSFIGLGAQPPTSEWGAMISASRSFLFSHWWYSFFPGAAITVTVSLFTLLGDALRDLLDPRERPR</sequence>